<dbReference type="EMBL" id="GGEC01081783">
    <property type="protein sequence ID" value="MBX62267.1"/>
    <property type="molecule type" value="Transcribed_RNA"/>
</dbReference>
<dbReference type="AlphaFoldDB" id="A0A2P2Q5K1"/>
<reference evidence="1" key="1">
    <citation type="submission" date="2018-02" db="EMBL/GenBank/DDBJ databases">
        <title>Rhizophora mucronata_Transcriptome.</title>
        <authorList>
            <person name="Meera S.P."/>
            <person name="Sreeshan A."/>
            <person name="Augustine A."/>
        </authorList>
    </citation>
    <scope>NUCLEOTIDE SEQUENCE</scope>
    <source>
        <tissue evidence="1">Leaf</tissue>
    </source>
</reference>
<name>A0A2P2Q5K1_RHIMU</name>
<proteinExistence type="predicted"/>
<accession>A0A2P2Q5K1</accession>
<sequence length="67" mass="7487">MAPYSGLAHLLEPLLLLPTISLREGSVLPEQFPLLVAQLGNLHIKTSQTLIKQSQWVLPKSHVPLFY</sequence>
<evidence type="ECO:0000313" key="1">
    <source>
        <dbReference type="EMBL" id="MBX62267.1"/>
    </source>
</evidence>
<organism evidence="1">
    <name type="scientific">Rhizophora mucronata</name>
    <name type="common">Asiatic mangrove</name>
    <dbReference type="NCBI Taxonomy" id="61149"/>
    <lineage>
        <taxon>Eukaryota</taxon>
        <taxon>Viridiplantae</taxon>
        <taxon>Streptophyta</taxon>
        <taxon>Embryophyta</taxon>
        <taxon>Tracheophyta</taxon>
        <taxon>Spermatophyta</taxon>
        <taxon>Magnoliopsida</taxon>
        <taxon>eudicotyledons</taxon>
        <taxon>Gunneridae</taxon>
        <taxon>Pentapetalae</taxon>
        <taxon>rosids</taxon>
        <taxon>fabids</taxon>
        <taxon>Malpighiales</taxon>
        <taxon>Rhizophoraceae</taxon>
        <taxon>Rhizophora</taxon>
    </lineage>
</organism>
<protein>
    <submittedName>
        <fullName evidence="1">Uncharacterized protein</fullName>
    </submittedName>
</protein>